<dbReference type="HAMAP" id="MF_00009">
    <property type="entry name" value="Endoribonucl_YbeY"/>
    <property type="match status" value="1"/>
</dbReference>
<keyword evidence="7" id="KW-0690">Ribosome biogenesis</keyword>
<evidence type="ECO:0000256" key="5">
    <source>
        <dbReference type="ARBA" id="ARBA00022801"/>
    </source>
</evidence>
<comment type="function">
    <text evidence="7">Single strand-specific metallo-endoribonuclease involved in late-stage 70S ribosome quality control and in maturation of the 3' terminus of the 16S rRNA.</text>
</comment>
<dbReference type="InterPro" id="IPR002036">
    <property type="entry name" value="YbeY"/>
</dbReference>
<feature type="binding site" evidence="7">
    <location>
        <position position="147"/>
    </location>
    <ligand>
        <name>Zn(2+)</name>
        <dbReference type="ChEBI" id="CHEBI:29105"/>
        <note>catalytic</note>
    </ligand>
</feature>
<evidence type="ECO:0000313" key="8">
    <source>
        <dbReference type="EMBL" id="MFD1881024.1"/>
    </source>
</evidence>
<keyword evidence="7" id="KW-0698">rRNA processing</keyword>
<keyword evidence="2 7" id="KW-0540">Nuclease</keyword>
<dbReference type="Pfam" id="PF02130">
    <property type="entry name" value="YbeY"/>
    <property type="match status" value="1"/>
</dbReference>
<keyword evidence="5 7" id="KW-0378">Hydrolase</keyword>
<keyword evidence="9" id="KW-1185">Reference proteome</keyword>
<comment type="similarity">
    <text evidence="1 7">Belongs to the endoribonuclease YbeY family.</text>
</comment>
<protein>
    <recommendedName>
        <fullName evidence="7">Endoribonuclease YbeY</fullName>
        <ecNumber evidence="7">3.1.-.-</ecNumber>
    </recommendedName>
</protein>
<dbReference type="PANTHER" id="PTHR46986:SF1">
    <property type="entry name" value="ENDORIBONUCLEASE YBEY, CHLOROPLASTIC"/>
    <property type="match status" value="1"/>
</dbReference>
<evidence type="ECO:0000313" key="9">
    <source>
        <dbReference type="Proteomes" id="UP001597213"/>
    </source>
</evidence>
<accession>A0ABW4R4Z4</accession>
<evidence type="ECO:0000256" key="1">
    <source>
        <dbReference type="ARBA" id="ARBA00010875"/>
    </source>
</evidence>
<sequence length="186" mass="20363">MSDRSEEYFEHDEHAAGPIDCVIEDDRWLDINLPLLADMAARATLDWLSLDPNKVEIVCLACDDARIATLNASFRGKPTPTNVLSWPAVAAVPRQPGETPRLSDPMGFEGALGDIAIAWETCAAEAVAQGKPMPSHVIHLLIHSILHLAGYDHIDEMDAENMESVERQILAGLEIPDPYADEKVVS</sequence>
<dbReference type="Proteomes" id="UP001597213">
    <property type="component" value="Unassembled WGS sequence"/>
</dbReference>
<dbReference type="PROSITE" id="PS01306">
    <property type="entry name" value="UPF0054"/>
    <property type="match status" value="1"/>
</dbReference>
<dbReference type="NCBIfam" id="TIGR00043">
    <property type="entry name" value="rRNA maturation RNase YbeY"/>
    <property type="match status" value="1"/>
</dbReference>
<dbReference type="SUPFAM" id="SSF55486">
    <property type="entry name" value="Metalloproteases ('zincins'), catalytic domain"/>
    <property type="match status" value="1"/>
</dbReference>
<reference evidence="9" key="1">
    <citation type="journal article" date="2019" name="Int. J. Syst. Evol. Microbiol.">
        <title>The Global Catalogue of Microorganisms (GCM) 10K type strain sequencing project: providing services to taxonomists for standard genome sequencing and annotation.</title>
        <authorList>
            <consortium name="The Broad Institute Genomics Platform"/>
            <consortium name="The Broad Institute Genome Sequencing Center for Infectious Disease"/>
            <person name="Wu L."/>
            <person name="Ma J."/>
        </authorList>
    </citation>
    <scope>NUCLEOTIDE SEQUENCE [LARGE SCALE GENOMIC DNA]</scope>
    <source>
        <strain evidence="9">CCUG 56029</strain>
    </source>
</reference>
<evidence type="ECO:0000256" key="7">
    <source>
        <dbReference type="HAMAP-Rule" id="MF_00009"/>
    </source>
</evidence>
<evidence type="ECO:0000256" key="6">
    <source>
        <dbReference type="ARBA" id="ARBA00022833"/>
    </source>
</evidence>
<dbReference type="EMBL" id="JBHUEN010000013">
    <property type="protein sequence ID" value="MFD1881024.1"/>
    <property type="molecule type" value="Genomic_DNA"/>
</dbReference>
<dbReference type="InterPro" id="IPR023091">
    <property type="entry name" value="MetalPrtase_cat_dom_sf_prd"/>
</dbReference>
<keyword evidence="7" id="KW-0963">Cytoplasm</keyword>
<comment type="caution">
    <text evidence="8">The sequence shown here is derived from an EMBL/GenBank/DDBJ whole genome shotgun (WGS) entry which is preliminary data.</text>
</comment>
<name>A0ABW4R4Z4_9RHOB</name>
<evidence type="ECO:0000256" key="4">
    <source>
        <dbReference type="ARBA" id="ARBA00022759"/>
    </source>
</evidence>
<dbReference type="RefSeq" id="WP_379140534.1">
    <property type="nucleotide sequence ID" value="NZ_JBHUEN010000013.1"/>
</dbReference>
<comment type="cofactor">
    <cofactor evidence="7">
        <name>Zn(2+)</name>
        <dbReference type="ChEBI" id="CHEBI:29105"/>
    </cofactor>
    <text evidence="7">Binds 1 zinc ion.</text>
</comment>
<keyword evidence="3 7" id="KW-0479">Metal-binding</keyword>
<keyword evidence="4 7" id="KW-0255">Endonuclease</keyword>
<dbReference type="EC" id="3.1.-.-" evidence="7"/>
<organism evidence="8 9">
    <name type="scientific">Paracoccus pacificus</name>
    <dbReference type="NCBI Taxonomy" id="1463598"/>
    <lineage>
        <taxon>Bacteria</taxon>
        <taxon>Pseudomonadati</taxon>
        <taxon>Pseudomonadota</taxon>
        <taxon>Alphaproteobacteria</taxon>
        <taxon>Rhodobacterales</taxon>
        <taxon>Paracoccaceae</taxon>
        <taxon>Paracoccus</taxon>
    </lineage>
</organism>
<feature type="binding site" evidence="7">
    <location>
        <position position="143"/>
    </location>
    <ligand>
        <name>Zn(2+)</name>
        <dbReference type="ChEBI" id="CHEBI:29105"/>
        <note>catalytic</note>
    </ligand>
</feature>
<proteinExistence type="inferred from homology"/>
<evidence type="ECO:0000256" key="3">
    <source>
        <dbReference type="ARBA" id="ARBA00022723"/>
    </source>
</evidence>
<gene>
    <name evidence="7 8" type="primary">ybeY</name>
    <name evidence="8" type="ORF">ACFSCT_04760</name>
</gene>
<feature type="binding site" evidence="7">
    <location>
        <position position="153"/>
    </location>
    <ligand>
        <name>Zn(2+)</name>
        <dbReference type="ChEBI" id="CHEBI:29105"/>
        <note>catalytic</note>
    </ligand>
</feature>
<dbReference type="Gene3D" id="3.40.390.30">
    <property type="entry name" value="Metalloproteases ('zincins'), catalytic domain"/>
    <property type="match status" value="1"/>
</dbReference>
<keyword evidence="6 7" id="KW-0862">Zinc</keyword>
<comment type="subcellular location">
    <subcellularLocation>
        <location evidence="7">Cytoplasm</location>
    </subcellularLocation>
</comment>
<evidence type="ECO:0000256" key="2">
    <source>
        <dbReference type="ARBA" id="ARBA00022722"/>
    </source>
</evidence>
<dbReference type="PANTHER" id="PTHR46986">
    <property type="entry name" value="ENDORIBONUCLEASE YBEY, CHLOROPLASTIC"/>
    <property type="match status" value="1"/>
</dbReference>
<dbReference type="InterPro" id="IPR020549">
    <property type="entry name" value="YbeY_CS"/>
</dbReference>